<feature type="region of interest" description="Disordered" evidence="1">
    <location>
        <begin position="151"/>
        <end position="182"/>
    </location>
</feature>
<feature type="compositionally biased region" description="Polar residues" evidence="1">
    <location>
        <begin position="155"/>
        <end position="176"/>
    </location>
</feature>
<name>A0A4Z2HP22_9TELE</name>
<accession>A0A4Z2HP22</accession>
<evidence type="ECO:0000256" key="1">
    <source>
        <dbReference type="SAM" id="MobiDB-lite"/>
    </source>
</evidence>
<feature type="region of interest" description="Disordered" evidence="1">
    <location>
        <begin position="1"/>
        <end position="25"/>
    </location>
</feature>
<reference evidence="2 3" key="1">
    <citation type="submission" date="2019-03" db="EMBL/GenBank/DDBJ databases">
        <title>First draft genome of Liparis tanakae, snailfish: a comprehensive survey of snailfish specific genes.</title>
        <authorList>
            <person name="Kim W."/>
            <person name="Song I."/>
            <person name="Jeong J.-H."/>
            <person name="Kim D."/>
            <person name="Kim S."/>
            <person name="Ryu S."/>
            <person name="Song J.Y."/>
            <person name="Lee S.K."/>
        </authorList>
    </citation>
    <scope>NUCLEOTIDE SEQUENCE [LARGE SCALE GENOMIC DNA]</scope>
    <source>
        <tissue evidence="2">Muscle</tissue>
    </source>
</reference>
<dbReference type="AlphaFoldDB" id="A0A4Z2HP22"/>
<evidence type="ECO:0000313" key="3">
    <source>
        <dbReference type="Proteomes" id="UP000314294"/>
    </source>
</evidence>
<gene>
    <name evidence="2" type="ORF">EYF80_022788</name>
</gene>
<comment type="caution">
    <text evidence="2">The sequence shown here is derived from an EMBL/GenBank/DDBJ whole genome shotgun (WGS) entry which is preliminary data.</text>
</comment>
<feature type="compositionally biased region" description="Polar residues" evidence="1">
    <location>
        <begin position="10"/>
        <end position="22"/>
    </location>
</feature>
<proteinExistence type="predicted"/>
<keyword evidence="3" id="KW-1185">Reference proteome</keyword>
<sequence>MSHSIIIPQCPQTRTGPTSPGTLSPARGHLDGDTVSLVCVSCVDKPSYSGVTLPSFHSIRILPRCKVGEECGRRMACWVSGALSLGAGDPGTLISGLGVYDLRIHTTFLLLAQRDGEGSERRKTMVGSAGDLVLGDGRGTSTTGDVPVTAIIPSTARTQQGHNSTGSNAQRRSSQVQPPPRQSELAFLGAEPRLAARVLRCLPGAGAVPFGPADAGLQVDAFVLLPRGRQTLPGVLAAEGLALREPTPFLRHLGVFRPADCTRARDDTVSNREHRDVDPVHVNTARENSVFTSVLGTLGTTTVLRTVRLEDVAHTVTTFLKLPLEKPKRSRQTHGSSLVPMASRPRILQGLPWRILQGLP</sequence>
<dbReference type="EMBL" id="SRLO01000211">
    <property type="protein sequence ID" value="TNN67015.1"/>
    <property type="molecule type" value="Genomic_DNA"/>
</dbReference>
<protein>
    <submittedName>
        <fullName evidence="2">Uncharacterized protein</fullName>
    </submittedName>
</protein>
<organism evidence="2 3">
    <name type="scientific">Liparis tanakae</name>
    <name type="common">Tanaka's snailfish</name>
    <dbReference type="NCBI Taxonomy" id="230148"/>
    <lineage>
        <taxon>Eukaryota</taxon>
        <taxon>Metazoa</taxon>
        <taxon>Chordata</taxon>
        <taxon>Craniata</taxon>
        <taxon>Vertebrata</taxon>
        <taxon>Euteleostomi</taxon>
        <taxon>Actinopterygii</taxon>
        <taxon>Neopterygii</taxon>
        <taxon>Teleostei</taxon>
        <taxon>Neoteleostei</taxon>
        <taxon>Acanthomorphata</taxon>
        <taxon>Eupercaria</taxon>
        <taxon>Perciformes</taxon>
        <taxon>Cottioidei</taxon>
        <taxon>Cottales</taxon>
        <taxon>Liparidae</taxon>
        <taxon>Liparis</taxon>
    </lineage>
</organism>
<dbReference type="Proteomes" id="UP000314294">
    <property type="component" value="Unassembled WGS sequence"/>
</dbReference>
<evidence type="ECO:0000313" key="2">
    <source>
        <dbReference type="EMBL" id="TNN67015.1"/>
    </source>
</evidence>